<dbReference type="SUPFAM" id="SSF53756">
    <property type="entry name" value="UDP-Glycosyltransferase/glycogen phosphorylase"/>
    <property type="match status" value="1"/>
</dbReference>
<dbReference type="InterPro" id="IPR001296">
    <property type="entry name" value="Glyco_trans_1"/>
</dbReference>
<sequence>MENSKENGNKTFKIARLIYDWPKPWDGLAPAPYYLTKHQKELGNEVTVFCGRWARSGGPEMIKGVKVFSFPREPLEGLMLLTTAPLATIRFLFWRIFNKVDIYHVHGHFGLYLYLYKLIFGWLDDTPLVSHFHNTTAGRLEIAKKDNLPASDNFFIRHISLPLSLISDKLAIRVSCACIFVSKQNIEEAIRFYNAPREKCFLVESGVACEVFSAEEKIRTEGVKNILYVGALTERKNIQNLVEGLSFLPKSYNLTLIGRGHDSYIGRLKETAEKVGVLDRISFAGYIENSKLPKFYATTDIFVIPSLYEGLPKVVLEALASGVPVLASGFDIKSPIKGLYFLDNLTSRKISNEIVRIMRSRVPVDVSYIEKFYSWKAKAEEVQAIYEKITK</sequence>
<dbReference type="CDD" id="cd03801">
    <property type="entry name" value="GT4_PimA-like"/>
    <property type="match status" value="1"/>
</dbReference>
<protein>
    <recommendedName>
        <fullName evidence="5">Glycosyl transferase family 1 domain-containing protein</fullName>
    </recommendedName>
</protein>
<organism evidence="3 4">
    <name type="scientific">candidate division WWE3 bacterium CG08_land_8_20_14_0_20_40_13</name>
    <dbReference type="NCBI Taxonomy" id="1975084"/>
    <lineage>
        <taxon>Bacteria</taxon>
        <taxon>Katanobacteria</taxon>
    </lineage>
</organism>
<dbReference type="EMBL" id="PEYT01000006">
    <property type="protein sequence ID" value="PIS23269.1"/>
    <property type="molecule type" value="Genomic_DNA"/>
</dbReference>
<proteinExistence type="predicted"/>
<dbReference type="AlphaFoldDB" id="A0A2H0XGJ2"/>
<feature type="domain" description="Glycosyl transferase family 1" evidence="1">
    <location>
        <begin position="221"/>
        <end position="328"/>
    </location>
</feature>
<dbReference type="PANTHER" id="PTHR45947">
    <property type="entry name" value="SULFOQUINOVOSYL TRANSFERASE SQD2"/>
    <property type="match status" value="1"/>
</dbReference>
<evidence type="ECO:0000313" key="3">
    <source>
        <dbReference type="EMBL" id="PIS23269.1"/>
    </source>
</evidence>
<comment type="caution">
    <text evidence="3">The sequence shown here is derived from an EMBL/GenBank/DDBJ whole genome shotgun (WGS) entry which is preliminary data.</text>
</comment>
<dbReference type="Pfam" id="PF13439">
    <property type="entry name" value="Glyco_transf_4"/>
    <property type="match status" value="1"/>
</dbReference>
<gene>
    <name evidence="3" type="ORF">COT49_01070</name>
</gene>
<accession>A0A2H0XGJ2</accession>
<feature type="domain" description="Glycosyltransferase subfamily 4-like N-terminal" evidence="2">
    <location>
        <begin position="33"/>
        <end position="210"/>
    </location>
</feature>
<dbReference type="Pfam" id="PF00534">
    <property type="entry name" value="Glycos_transf_1"/>
    <property type="match status" value="1"/>
</dbReference>
<name>A0A2H0XGJ2_UNCKA</name>
<evidence type="ECO:0000313" key="4">
    <source>
        <dbReference type="Proteomes" id="UP000230340"/>
    </source>
</evidence>
<dbReference type="InterPro" id="IPR028098">
    <property type="entry name" value="Glyco_trans_4-like_N"/>
</dbReference>
<dbReference type="Gene3D" id="3.40.50.2000">
    <property type="entry name" value="Glycogen Phosphorylase B"/>
    <property type="match status" value="2"/>
</dbReference>
<dbReference type="PANTHER" id="PTHR45947:SF3">
    <property type="entry name" value="SULFOQUINOVOSYL TRANSFERASE SQD2"/>
    <property type="match status" value="1"/>
</dbReference>
<evidence type="ECO:0008006" key="5">
    <source>
        <dbReference type="Google" id="ProtNLM"/>
    </source>
</evidence>
<dbReference type="InterPro" id="IPR050194">
    <property type="entry name" value="Glycosyltransferase_grp1"/>
</dbReference>
<evidence type="ECO:0000259" key="2">
    <source>
        <dbReference type="Pfam" id="PF13439"/>
    </source>
</evidence>
<reference evidence="4" key="1">
    <citation type="submission" date="2017-09" db="EMBL/GenBank/DDBJ databases">
        <title>Depth-based differentiation of microbial function through sediment-hosted aquifers and enrichment of novel symbionts in the deep terrestrial subsurface.</title>
        <authorList>
            <person name="Probst A.J."/>
            <person name="Ladd B."/>
            <person name="Jarett J.K."/>
            <person name="Geller-Mcgrath D.E."/>
            <person name="Sieber C.M.K."/>
            <person name="Emerson J.B."/>
            <person name="Anantharaman K."/>
            <person name="Thomas B.C."/>
            <person name="Malmstrom R."/>
            <person name="Stieglmeier M."/>
            <person name="Klingl A."/>
            <person name="Woyke T."/>
            <person name="Ryan C.M."/>
            <person name="Banfield J.F."/>
        </authorList>
    </citation>
    <scope>NUCLEOTIDE SEQUENCE [LARGE SCALE GENOMIC DNA]</scope>
</reference>
<dbReference type="Proteomes" id="UP000230340">
    <property type="component" value="Unassembled WGS sequence"/>
</dbReference>
<evidence type="ECO:0000259" key="1">
    <source>
        <dbReference type="Pfam" id="PF00534"/>
    </source>
</evidence>
<dbReference type="GO" id="GO:0016757">
    <property type="term" value="F:glycosyltransferase activity"/>
    <property type="evidence" value="ECO:0007669"/>
    <property type="project" value="InterPro"/>
</dbReference>